<comment type="similarity">
    <text evidence="1">Belongs to the 'GDXG' lipolytic enzyme family.</text>
</comment>
<dbReference type="OrthoDB" id="408631at2759"/>
<comment type="caution">
    <text evidence="3">The sequence shown here is derived from an EMBL/GenBank/DDBJ whole genome shotgun (WGS) entry which is preliminary data.</text>
</comment>
<dbReference type="InterPro" id="IPR050466">
    <property type="entry name" value="Carboxylest/Gibb_receptor"/>
</dbReference>
<name>A0A2P5D765_PARAD</name>
<accession>A0A2P5D765</accession>
<gene>
    <name evidence="3" type="ORF">PanWU01x14_091560</name>
</gene>
<dbReference type="STRING" id="3476.A0A2P5D765"/>
<sequence>MDQTPKEVAIEFPYFRIYKDGTIDRIYGDPTVPPSPDSETGVRSKDIVISPGSETSARIFLPKISDPTRKLPLLVYYHGGAFCIGSAFSPTYTHYAASLAEEATALVLSVHYRRAPEYPLPTAYEDAWEAIQWAAAHCGGNGPESWINQYADFERVFVGGDSAGATLAHNVVLRAGVDGLSGPRIVGMTLLHPYFGNDKPDKLLEVIFPSYGGPNDPRVNPVNDPNLGRVGCDRVLVFVAEKDFLRDRGWSYCEALKKSGWSGVVEIVETEGEDHVFHLFNADSEKAKALMKRTASFLNQVQAHI</sequence>
<keyword evidence="4" id="KW-1185">Reference proteome</keyword>
<dbReference type="SUPFAM" id="SSF53474">
    <property type="entry name" value="alpha/beta-Hydrolases"/>
    <property type="match status" value="1"/>
</dbReference>
<dbReference type="PANTHER" id="PTHR23024">
    <property type="entry name" value="ARYLACETAMIDE DEACETYLASE"/>
    <property type="match status" value="1"/>
</dbReference>
<dbReference type="InterPro" id="IPR029058">
    <property type="entry name" value="AB_hydrolase_fold"/>
</dbReference>
<organism evidence="3 4">
    <name type="scientific">Parasponia andersonii</name>
    <name type="common">Sponia andersonii</name>
    <dbReference type="NCBI Taxonomy" id="3476"/>
    <lineage>
        <taxon>Eukaryota</taxon>
        <taxon>Viridiplantae</taxon>
        <taxon>Streptophyta</taxon>
        <taxon>Embryophyta</taxon>
        <taxon>Tracheophyta</taxon>
        <taxon>Spermatophyta</taxon>
        <taxon>Magnoliopsida</taxon>
        <taxon>eudicotyledons</taxon>
        <taxon>Gunneridae</taxon>
        <taxon>Pentapetalae</taxon>
        <taxon>rosids</taxon>
        <taxon>fabids</taxon>
        <taxon>Rosales</taxon>
        <taxon>Cannabaceae</taxon>
        <taxon>Parasponia</taxon>
    </lineage>
</organism>
<dbReference type="InterPro" id="IPR013094">
    <property type="entry name" value="AB_hydrolase_3"/>
</dbReference>
<dbReference type="EMBL" id="JXTB01000058">
    <property type="protein sequence ID" value="PON69131.1"/>
    <property type="molecule type" value="Genomic_DNA"/>
</dbReference>
<evidence type="ECO:0000313" key="4">
    <source>
        <dbReference type="Proteomes" id="UP000237105"/>
    </source>
</evidence>
<feature type="domain" description="Alpha/beta hydrolase fold-3" evidence="2">
    <location>
        <begin position="74"/>
        <end position="278"/>
    </location>
</feature>
<dbReference type="Pfam" id="PF07859">
    <property type="entry name" value="Abhydrolase_3"/>
    <property type="match status" value="1"/>
</dbReference>
<dbReference type="PANTHER" id="PTHR23024:SF429">
    <property type="entry name" value="ALPHA_BETA HYDROLASE FOLD PROTEIN"/>
    <property type="match status" value="1"/>
</dbReference>
<evidence type="ECO:0000259" key="2">
    <source>
        <dbReference type="Pfam" id="PF07859"/>
    </source>
</evidence>
<dbReference type="AlphaFoldDB" id="A0A2P5D765"/>
<evidence type="ECO:0000313" key="3">
    <source>
        <dbReference type="EMBL" id="PON69131.1"/>
    </source>
</evidence>
<proteinExistence type="inferred from homology"/>
<evidence type="ECO:0000256" key="1">
    <source>
        <dbReference type="ARBA" id="ARBA00010515"/>
    </source>
</evidence>
<keyword evidence="3" id="KW-0378">Hydrolase</keyword>
<protein>
    <submittedName>
        <fullName evidence="3">Alpha/beta hydrolase fold</fullName>
    </submittedName>
</protein>
<dbReference type="Proteomes" id="UP000237105">
    <property type="component" value="Unassembled WGS sequence"/>
</dbReference>
<dbReference type="Gene3D" id="3.40.50.1820">
    <property type="entry name" value="alpha/beta hydrolase"/>
    <property type="match status" value="1"/>
</dbReference>
<reference evidence="4" key="1">
    <citation type="submission" date="2016-06" db="EMBL/GenBank/DDBJ databases">
        <title>Parallel loss of symbiosis genes in relatives of nitrogen-fixing non-legume Parasponia.</title>
        <authorList>
            <person name="Van Velzen R."/>
            <person name="Holmer R."/>
            <person name="Bu F."/>
            <person name="Rutten L."/>
            <person name="Van Zeijl A."/>
            <person name="Liu W."/>
            <person name="Santuari L."/>
            <person name="Cao Q."/>
            <person name="Sharma T."/>
            <person name="Shen D."/>
            <person name="Roswanjaya Y."/>
            <person name="Wardhani T."/>
            <person name="Kalhor M.S."/>
            <person name="Jansen J."/>
            <person name="Van den Hoogen J."/>
            <person name="Gungor B."/>
            <person name="Hartog M."/>
            <person name="Hontelez J."/>
            <person name="Verver J."/>
            <person name="Yang W.-C."/>
            <person name="Schijlen E."/>
            <person name="Repin R."/>
            <person name="Schilthuizen M."/>
            <person name="Schranz E."/>
            <person name="Heidstra R."/>
            <person name="Miyata K."/>
            <person name="Fedorova E."/>
            <person name="Kohlen W."/>
            <person name="Bisseling T."/>
            <person name="Smit S."/>
            <person name="Geurts R."/>
        </authorList>
    </citation>
    <scope>NUCLEOTIDE SEQUENCE [LARGE SCALE GENOMIC DNA]</scope>
    <source>
        <strain evidence="4">cv. WU1-14</strain>
    </source>
</reference>
<dbReference type="GO" id="GO:0016787">
    <property type="term" value="F:hydrolase activity"/>
    <property type="evidence" value="ECO:0007669"/>
    <property type="project" value="UniProtKB-KW"/>
</dbReference>